<dbReference type="PROSITE" id="PS51257">
    <property type="entry name" value="PROKAR_LIPOPROTEIN"/>
    <property type="match status" value="1"/>
</dbReference>
<evidence type="ECO:0000313" key="2">
    <source>
        <dbReference type="Proteomes" id="UP000587586"/>
    </source>
</evidence>
<evidence type="ECO:0008006" key="3">
    <source>
        <dbReference type="Google" id="ProtNLM"/>
    </source>
</evidence>
<name>A0A6V8N8D0_9BACT</name>
<dbReference type="RefSeq" id="WP_183360553.1">
    <property type="nucleotide sequence ID" value="NZ_BLXZ01000003.1"/>
</dbReference>
<keyword evidence="2" id="KW-1185">Reference proteome</keyword>
<reference evidence="2" key="1">
    <citation type="submission" date="2020-06" db="EMBL/GenBank/DDBJ databases">
        <title>Draft genomic sequecing of Geomonas sp. Red745.</title>
        <authorList>
            <person name="Itoh H."/>
            <person name="Xu Z.X."/>
            <person name="Ushijima N."/>
            <person name="Masuda Y."/>
            <person name="Shiratori Y."/>
            <person name="Senoo K."/>
        </authorList>
    </citation>
    <scope>NUCLEOTIDE SEQUENCE [LARGE SCALE GENOMIC DNA]</scope>
    <source>
        <strain evidence="2">Red745</strain>
    </source>
</reference>
<dbReference type="AlphaFoldDB" id="A0A6V8N8D0"/>
<comment type="caution">
    <text evidence="1">The sequence shown here is derived from an EMBL/GenBank/DDBJ whole genome shotgun (WGS) entry which is preliminary data.</text>
</comment>
<protein>
    <recommendedName>
        <fullName evidence="3">Lipoprotein</fullName>
    </recommendedName>
</protein>
<sequence>MTRLIAVIAMLMLMSCAPKKDEPPANRADHQPPSASEVFRLRSECAKLGELIMRDNKIGADLSQDVVTHYDSRTNRCYAELTVQDPASDGEFITSYLYDAQTKEQLAFATKNWEKKSGWVEHGPVGYDAANIYIANMMDDPDHFAQLR</sequence>
<dbReference type="Proteomes" id="UP000587586">
    <property type="component" value="Unassembled WGS sequence"/>
</dbReference>
<proteinExistence type="predicted"/>
<gene>
    <name evidence="1" type="ORF">GMLC_16060</name>
</gene>
<dbReference type="EMBL" id="BLXZ01000003">
    <property type="protein sequence ID" value="GFO68027.1"/>
    <property type="molecule type" value="Genomic_DNA"/>
</dbReference>
<accession>A0A6V8N8D0</accession>
<organism evidence="1 2">
    <name type="scientific">Geomonas limicola</name>
    <dbReference type="NCBI Taxonomy" id="2740186"/>
    <lineage>
        <taxon>Bacteria</taxon>
        <taxon>Pseudomonadati</taxon>
        <taxon>Thermodesulfobacteriota</taxon>
        <taxon>Desulfuromonadia</taxon>
        <taxon>Geobacterales</taxon>
        <taxon>Geobacteraceae</taxon>
        <taxon>Geomonas</taxon>
    </lineage>
</organism>
<evidence type="ECO:0000313" key="1">
    <source>
        <dbReference type="EMBL" id="GFO68027.1"/>
    </source>
</evidence>